<name>A0ABP8UV48_9GAMM</name>
<comment type="similarity">
    <text evidence="4">Belongs to the LptA family.</text>
</comment>
<dbReference type="Proteomes" id="UP001500604">
    <property type="component" value="Unassembled WGS sequence"/>
</dbReference>
<feature type="chain" id="PRO_5044921072" description="Lipopolysaccharide export system protein LptA" evidence="4">
    <location>
        <begin position="25"/>
        <end position="169"/>
    </location>
</feature>
<feature type="domain" description="Organic solvent tolerance-like N-terminal" evidence="5">
    <location>
        <begin position="34"/>
        <end position="146"/>
    </location>
</feature>
<evidence type="ECO:0000259" key="5">
    <source>
        <dbReference type="Pfam" id="PF03968"/>
    </source>
</evidence>
<comment type="subunit">
    <text evidence="4">Component of the lipopolysaccharide transport and assembly complex.</text>
</comment>
<keyword evidence="3 4" id="KW-0574">Periplasm</keyword>
<reference evidence="7" key="1">
    <citation type="journal article" date="2019" name="Int. J. Syst. Evol. Microbiol.">
        <title>The Global Catalogue of Microorganisms (GCM) 10K type strain sequencing project: providing services to taxonomists for standard genome sequencing and annotation.</title>
        <authorList>
            <consortium name="The Broad Institute Genomics Platform"/>
            <consortium name="The Broad Institute Genome Sequencing Center for Infectious Disease"/>
            <person name="Wu L."/>
            <person name="Ma J."/>
        </authorList>
    </citation>
    <scope>NUCLEOTIDE SEQUENCE [LARGE SCALE GENOMIC DNA]</scope>
    <source>
        <strain evidence="7">JCM 17805</strain>
    </source>
</reference>
<accession>A0ABP8UV48</accession>
<keyword evidence="2 4" id="KW-0732">Signal</keyword>
<dbReference type="HAMAP" id="MF_01914">
    <property type="entry name" value="LPS_assembly_LptA"/>
    <property type="match status" value="1"/>
</dbReference>
<dbReference type="InterPro" id="IPR014340">
    <property type="entry name" value="LptA"/>
</dbReference>
<evidence type="ECO:0000256" key="1">
    <source>
        <dbReference type="ARBA" id="ARBA00022448"/>
    </source>
</evidence>
<evidence type="ECO:0000256" key="4">
    <source>
        <dbReference type="HAMAP-Rule" id="MF_01914"/>
    </source>
</evidence>
<organism evidence="6 7">
    <name type="scientific">Kistimonas scapharcae</name>
    <dbReference type="NCBI Taxonomy" id="1036133"/>
    <lineage>
        <taxon>Bacteria</taxon>
        <taxon>Pseudomonadati</taxon>
        <taxon>Pseudomonadota</taxon>
        <taxon>Gammaproteobacteria</taxon>
        <taxon>Oceanospirillales</taxon>
        <taxon>Endozoicomonadaceae</taxon>
        <taxon>Kistimonas</taxon>
    </lineage>
</organism>
<evidence type="ECO:0000256" key="2">
    <source>
        <dbReference type="ARBA" id="ARBA00022729"/>
    </source>
</evidence>
<dbReference type="NCBIfam" id="TIGR03002">
    <property type="entry name" value="outer_YhbN_LptA"/>
    <property type="match status" value="1"/>
</dbReference>
<sequence length="169" mass="18977" precursor="true">MNHAKFTLTFVAAMALFSTTSALALPSDREKPIHISSDSADIDDKNGISIYRGNVIMTQGTTKLTGDIVTIYSQDRQIQKVVSEGKKKKAYFEEEQDSEKGLLKAWGKTIKYYLDHEKVELIKQARLEQKGDTFTGDMIEYDKQAQVVNAKADGANEGKRVEMVIQPRQ</sequence>
<protein>
    <recommendedName>
        <fullName evidence="4">Lipopolysaccharide export system protein LptA</fullName>
    </recommendedName>
</protein>
<keyword evidence="1 4" id="KW-0813">Transport</keyword>
<evidence type="ECO:0000256" key="3">
    <source>
        <dbReference type="ARBA" id="ARBA00022764"/>
    </source>
</evidence>
<dbReference type="InterPro" id="IPR052037">
    <property type="entry name" value="LPS_export_LptA"/>
</dbReference>
<dbReference type="EMBL" id="BAABFL010000003">
    <property type="protein sequence ID" value="GAA4647771.1"/>
    <property type="molecule type" value="Genomic_DNA"/>
</dbReference>
<evidence type="ECO:0000313" key="7">
    <source>
        <dbReference type="Proteomes" id="UP001500604"/>
    </source>
</evidence>
<dbReference type="InterPro" id="IPR005653">
    <property type="entry name" value="OstA-like_N"/>
</dbReference>
<dbReference type="RefSeq" id="WP_345192606.1">
    <property type="nucleotide sequence ID" value="NZ_BAABFL010000003.1"/>
</dbReference>
<dbReference type="PANTHER" id="PTHR36504:SF1">
    <property type="entry name" value="LIPOPOLYSACCHARIDE EXPORT SYSTEM PROTEIN LPTA"/>
    <property type="match status" value="1"/>
</dbReference>
<dbReference type="Pfam" id="PF03968">
    <property type="entry name" value="LptD_N"/>
    <property type="match status" value="1"/>
</dbReference>
<dbReference type="PANTHER" id="PTHR36504">
    <property type="entry name" value="LIPOPOLYSACCHARIDE EXPORT SYSTEM PROTEIN LPTA"/>
    <property type="match status" value="1"/>
</dbReference>
<comment type="subcellular location">
    <subcellularLocation>
        <location evidence="4">Periplasm</location>
    </subcellularLocation>
</comment>
<proteinExistence type="inferred from homology"/>
<evidence type="ECO:0000313" key="6">
    <source>
        <dbReference type="EMBL" id="GAA4647771.1"/>
    </source>
</evidence>
<comment type="caution">
    <text evidence="6">The sequence shown here is derived from an EMBL/GenBank/DDBJ whole genome shotgun (WGS) entry which is preliminary data.</text>
</comment>
<comment type="function">
    <text evidence="4">Involved in the assembly of lipopolysaccharide (LPS). Required for the translocation of LPS from the inner membrane to the outer membrane. May form a bridge between the inner membrane and the outer membrane, via interactions with LptC and LptD, thereby facilitating LPS transfer across the periplasm.</text>
</comment>
<dbReference type="Gene3D" id="2.60.450.10">
    <property type="entry name" value="Lipopolysaccharide (LPS) transport protein A like domain"/>
    <property type="match status" value="1"/>
</dbReference>
<gene>
    <name evidence="4 6" type="primary">lptA</name>
    <name evidence="6" type="ORF">GCM10023116_00330</name>
</gene>
<keyword evidence="7" id="KW-1185">Reference proteome</keyword>
<feature type="signal peptide" evidence="4">
    <location>
        <begin position="1"/>
        <end position="24"/>
    </location>
</feature>